<dbReference type="RefSeq" id="WP_254166075.1">
    <property type="nucleotide sequence ID" value="NZ_JANAFB010000013.1"/>
</dbReference>
<proteinExistence type="predicted"/>
<comment type="caution">
    <text evidence="1">The sequence shown here is derived from an EMBL/GenBank/DDBJ whole genome shotgun (WGS) entry which is preliminary data.</text>
</comment>
<reference evidence="1" key="1">
    <citation type="submission" date="2022-06" db="EMBL/GenBank/DDBJ databases">
        <title>Rothia sp. isolated from sandalwood seedling.</title>
        <authorList>
            <person name="Tuikhar N."/>
            <person name="Kirdat K."/>
            <person name="Thorat V."/>
            <person name="Swetha P."/>
            <person name="Padma S."/>
            <person name="Sundararaj R."/>
            <person name="Yadav A."/>
        </authorList>
    </citation>
    <scope>NUCLEOTIDE SEQUENCE</scope>
    <source>
        <strain evidence="1">AR01</strain>
    </source>
</reference>
<keyword evidence="2" id="KW-1185">Reference proteome</keyword>
<dbReference type="EMBL" id="JANAFB010000013">
    <property type="protein sequence ID" value="MCP3425729.1"/>
    <property type="molecule type" value="Genomic_DNA"/>
</dbReference>
<dbReference type="AlphaFoldDB" id="A0A9X2H9Z2"/>
<sequence>MDISPARATPPRFSEALDQVRRARLRPGLHLTRHDSPARLAPHEVSFAAGVGDPASPDRPLAIGRFILLHDPARPEPWGGDFRVVTYLRAGVEPDVAAEEMFSHVAWEWLLESLEARGARHSGAGGTATRSFSQGFGSLSRDAQTTELELRASWTPQGPDMRRHLEAWGDVVCACAGLPPAGLAAAHDR</sequence>
<organism evidence="1 2">
    <name type="scientific">Rothia santali</name>
    <dbReference type="NCBI Taxonomy" id="2949643"/>
    <lineage>
        <taxon>Bacteria</taxon>
        <taxon>Bacillati</taxon>
        <taxon>Actinomycetota</taxon>
        <taxon>Actinomycetes</taxon>
        <taxon>Micrococcales</taxon>
        <taxon>Micrococcaceae</taxon>
        <taxon>Rothia</taxon>
    </lineage>
</organism>
<accession>A0A9X2H9Z2</accession>
<dbReference type="Proteomes" id="UP001139502">
    <property type="component" value="Unassembled WGS sequence"/>
</dbReference>
<dbReference type="InterPro" id="IPR021555">
    <property type="entry name" value="DUF3000"/>
</dbReference>
<protein>
    <submittedName>
        <fullName evidence="1">DUF3000 domain-containing protein</fullName>
    </submittedName>
</protein>
<gene>
    <name evidence="1" type="ORF">NBM05_06800</name>
</gene>
<evidence type="ECO:0000313" key="1">
    <source>
        <dbReference type="EMBL" id="MCP3425729.1"/>
    </source>
</evidence>
<dbReference type="Pfam" id="PF11452">
    <property type="entry name" value="DUF3000"/>
    <property type="match status" value="1"/>
</dbReference>
<evidence type="ECO:0000313" key="2">
    <source>
        <dbReference type="Proteomes" id="UP001139502"/>
    </source>
</evidence>
<name>A0A9X2H9Z2_9MICC</name>